<dbReference type="EMBL" id="SIPS01000001">
    <property type="protein sequence ID" value="TAW28386.1"/>
    <property type="molecule type" value="Genomic_DNA"/>
</dbReference>
<protein>
    <recommendedName>
        <fullName evidence="4">O-antigen ligase domain-containing protein</fullName>
    </recommendedName>
</protein>
<feature type="transmembrane region" description="Helical" evidence="1">
    <location>
        <begin position="417"/>
        <end position="436"/>
    </location>
</feature>
<feature type="transmembrane region" description="Helical" evidence="1">
    <location>
        <begin position="30"/>
        <end position="51"/>
    </location>
</feature>
<proteinExistence type="predicted"/>
<evidence type="ECO:0008006" key="4">
    <source>
        <dbReference type="Google" id="ProtNLM"/>
    </source>
</evidence>
<gene>
    <name evidence="2" type="ORF">ELI19_02145</name>
</gene>
<name>A0ABD7PMA8_RHILE</name>
<evidence type="ECO:0000313" key="2">
    <source>
        <dbReference type="EMBL" id="TAW28386.1"/>
    </source>
</evidence>
<evidence type="ECO:0000256" key="1">
    <source>
        <dbReference type="SAM" id="Phobius"/>
    </source>
</evidence>
<dbReference type="AlphaFoldDB" id="A0ABD7PMA8"/>
<sequence length="465" mass="52086">MDDRLVKDAGISKQNALANILIPKIQSFWVWYKNGGDILLFVAYSLLLTIYMGQERIVSRGDLLYWLLTLPTVAAPLPRVRQTVENLIFGCARPLAAMGLIASIWFGLKGDMGVIPPIVLIAWVSAWASRSEVRINIRWLFAIILVFYGLGSLSFVLQPPFEKYSWLMHEYYGDPLAADSGDIVLPPQDREGIDINPWGILPGQTAPAYGPWRISMVPNIATSGIISLFVFLIALKHLRFRWLTITTAVATGYFTILSFVRSALIGLVLFSATTVVLKLLPDNARLRVTVAFAMTLGLILIVGISPLVLYHLQDIPLISRLLLRNQSGLSLEAIYRQAYRPWLWLQHLQIFWQSDDLMGYGSSLAQSATKKLLNAGQVRSDSVSLPTRLLATYGLPALGFLYFLGERCYTHAKNNDIWAVSMLSLLIWLMMTWGSIFHPTNAIFVLALLIIGRGGNAFHEHREQQ</sequence>
<organism evidence="2 3">
    <name type="scientific">Rhizobium leguminosarum</name>
    <dbReference type="NCBI Taxonomy" id="384"/>
    <lineage>
        <taxon>Bacteria</taxon>
        <taxon>Pseudomonadati</taxon>
        <taxon>Pseudomonadota</taxon>
        <taxon>Alphaproteobacteria</taxon>
        <taxon>Hyphomicrobiales</taxon>
        <taxon>Rhizobiaceae</taxon>
        <taxon>Rhizobium/Agrobacterium group</taxon>
        <taxon>Rhizobium</taxon>
    </lineage>
</organism>
<feature type="transmembrane region" description="Helical" evidence="1">
    <location>
        <begin position="87"/>
        <end position="108"/>
    </location>
</feature>
<reference evidence="2 3" key="1">
    <citation type="submission" date="2019-02" db="EMBL/GenBank/DDBJ databases">
        <title>The genomic architecture of introgression among sibling species of bacteria.</title>
        <authorList>
            <person name="Cavassim M.I.A."/>
            <person name="Moeskjaer S."/>
            <person name="Moslemi C."/>
            <person name="Fields B."/>
            <person name="Bachmann A."/>
            <person name="Vilhjalmsson B."/>
            <person name="Schierup M.H."/>
            <person name="Young J.P.W."/>
            <person name="Andersen S.U."/>
        </authorList>
    </citation>
    <scope>NUCLEOTIDE SEQUENCE [LARGE SCALE GENOMIC DNA]</scope>
    <source>
        <strain evidence="2 3">SM151B</strain>
    </source>
</reference>
<feature type="transmembrane region" description="Helical" evidence="1">
    <location>
        <begin position="114"/>
        <end position="130"/>
    </location>
</feature>
<dbReference type="Proteomes" id="UP000292036">
    <property type="component" value="Unassembled WGS sequence"/>
</dbReference>
<feature type="transmembrane region" description="Helical" evidence="1">
    <location>
        <begin position="288"/>
        <end position="312"/>
    </location>
</feature>
<evidence type="ECO:0000313" key="3">
    <source>
        <dbReference type="Proteomes" id="UP000292036"/>
    </source>
</evidence>
<feature type="transmembrane region" description="Helical" evidence="1">
    <location>
        <begin position="216"/>
        <end position="235"/>
    </location>
</feature>
<keyword evidence="1" id="KW-0472">Membrane</keyword>
<dbReference type="RefSeq" id="WP_130726431.1">
    <property type="nucleotide sequence ID" value="NZ_SIPR01000001.1"/>
</dbReference>
<feature type="transmembrane region" description="Helical" evidence="1">
    <location>
        <begin position="137"/>
        <end position="157"/>
    </location>
</feature>
<accession>A0ABD7PMA8</accession>
<feature type="transmembrane region" description="Helical" evidence="1">
    <location>
        <begin position="442"/>
        <end position="459"/>
    </location>
</feature>
<keyword evidence="1" id="KW-1133">Transmembrane helix</keyword>
<keyword evidence="1" id="KW-0812">Transmembrane</keyword>
<comment type="caution">
    <text evidence="2">The sequence shown here is derived from an EMBL/GenBank/DDBJ whole genome shotgun (WGS) entry which is preliminary data.</text>
</comment>